<comment type="caution">
    <text evidence="3">The sequence shown here is derived from an EMBL/GenBank/DDBJ whole genome shotgun (WGS) entry which is preliminary data.</text>
</comment>
<organism evidence="3 4">
    <name type="scientific">Falsibacillus pallidus</name>
    <dbReference type="NCBI Taxonomy" id="493781"/>
    <lineage>
        <taxon>Bacteria</taxon>
        <taxon>Bacillati</taxon>
        <taxon>Bacillota</taxon>
        <taxon>Bacilli</taxon>
        <taxon>Bacillales</taxon>
        <taxon>Bacillaceae</taxon>
        <taxon>Falsibacillus</taxon>
    </lineage>
</organism>
<dbReference type="SUPFAM" id="SSF52091">
    <property type="entry name" value="SpoIIaa-like"/>
    <property type="match status" value="1"/>
</dbReference>
<dbReference type="EMBL" id="QQAY01000019">
    <property type="protein sequence ID" value="RDI38013.1"/>
    <property type="molecule type" value="Genomic_DNA"/>
</dbReference>
<dbReference type="Proteomes" id="UP000255326">
    <property type="component" value="Unassembled WGS sequence"/>
</dbReference>
<keyword evidence="1" id="KW-0597">Phosphoprotein</keyword>
<dbReference type="CDD" id="cd07041">
    <property type="entry name" value="STAS_RsbR_RsbS_like"/>
    <property type="match status" value="1"/>
</dbReference>
<dbReference type="InterPro" id="IPR002645">
    <property type="entry name" value="STAS_dom"/>
</dbReference>
<feature type="domain" description="STAS" evidence="2">
    <location>
        <begin position="161"/>
        <end position="272"/>
    </location>
</feature>
<reference evidence="3 4" key="1">
    <citation type="submission" date="2018-07" db="EMBL/GenBank/DDBJ databases">
        <title>Genomic Encyclopedia of Type Strains, Phase IV (KMG-IV): sequencing the most valuable type-strain genomes for metagenomic binning, comparative biology and taxonomic classification.</title>
        <authorList>
            <person name="Goeker M."/>
        </authorList>
    </citation>
    <scope>NUCLEOTIDE SEQUENCE [LARGE SCALE GENOMIC DNA]</scope>
    <source>
        <strain evidence="3 4">DSM 25281</strain>
    </source>
</reference>
<dbReference type="AlphaFoldDB" id="A0A370G7L7"/>
<dbReference type="Pfam" id="PF01740">
    <property type="entry name" value="STAS"/>
    <property type="match status" value="1"/>
</dbReference>
<dbReference type="PANTHER" id="PTHR33745:SF3">
    <property type="entry name" value="RSBT CO-ANTAGONIST PROTEIN RSBRC"/>
    <property type="match status" value="1"/>
</dbReference>
<dbReference type="PANTHER" id="PTHR33745">
    <property type="entry name" value="RSBT ANTAGONIST PROTEIN RSBS-RELATED"/>
    <property type="match status" value="1"/>
</dbReference>
<dbReference type="OrthoDB" id="9800154at2"/>
<sequence length="273" mass="30547">MSEEIIMDFQTKIHHKILSEKQNLITQKTNLYSHQTPVNLHAHLQEWRENIINIYAKSIESGLEATYTVLKEWGNITVDTLVDNNLPLEFAIDEVRDYRKLIGCIIKDEAIKCDLSIEQFYELISDFDAVVDRAVHYLSISYTRKFYSRINVAEAAALELSIPVIKITDTIGVLPLIGDIDTQRAQELMNKALSKGSELSLEHIIIDLSGVPIVDTMVADNIIKVVSALSLLGINATLSGIRPEIAQTIIHLGINVSDISISKSLQLALQDLL</sequence>
<dbReference type="Gene3D" id="3.30.750.24">
    <property type="entry name" value="STAS domain"/>
    <property type="match status" value="1"/>
</dbReference>
<protein>
    <submittedName>
        <fullName evidence="3">RsbT co-antagonist protein RsbR</fullName>
    </submittedName>
</protein>
<dbReference type="InterPro" id="IPR036513">
    <property type="entry name" value="STAS_dom_sf"/>
</dbReference>
<proteinExistence type="predicted"/>
<keyword evidence="4" id="KW-1185">Reference proteome</keyword>
<dbReference type="RefSeq" id="WP_114747025.1">
    <property type="nucleotide sequence ID" value="NZ_QQAY01000019.1"/>
</dbReference>
<evidence type="ECO:0000256" key="1">
    <source>
        <dbReference type="ARBA" id="ARBA00022553"/>
    </source>
</evidence>
<dbReference type="InterPro" id="IPR051932">
    <property type="entry name" value="Bact_StressResp_Reg"/>
</dbReference>
<evidence type="ECO:0000259" key="2">
    <source>
        <dbReference type="PROSITE" id="PS50801"/>
    </source>
</evidence>
<gene>
    <name evidence="3" type="ORF">DFR59_11925</name>
</gene>
<evidence type="ECO:0000313" key="4">
    <source>
        <dbReference type="Proteomes" id="UP000255326"/>
    </source>
</evidence>
<evidence type="ECO:0000313" key="3">
    <source>
        <dbReference type="EMBL" id="RDI38013.1"/>
    </source>
</evidence>
<dbReference type="PROSITE" id="PS50801">
    <property type="entry name" value="STAS"/>
    <property type="match status" value="1"/>
</dbReference>
<name>A0A370G7L7_9BACI</name>
<accession>A0A370G7L7</accession>